<evidence type="ECO:0000313" key="1">
    <source>
        <dbReference type="EMBL" id="KAF9443248.1"/>
    </source>
</evidence>
<evidence type="ECO:0000313" key="2">
    <source>
        <dbReference type="Proteomes" id="UP000807342"/>
    </source>
</evidence>
<dbReference type="EMBL" id="MU151500">
    <property type="protein sequence ID" value="KAF9443248.1"/>
    <property type="molecule type" value="Genomic_DNA"/>
</dbReference>
<keyword evidence="2" id="KW-1185">Reference proteome</keyword>
<dbReference type="OrthoDB" id="444379at2759"/>
<comment type="caution">
    <text evidence="1">The sequence shown here is derived from an EMBL/GenBank/DDBJ whole genome shotgun (WGS) entry which is preliminary data.</text>
</comment>
<protein>
    <submittedName>
        <fullName evidence="1">Uncharacterized protein</fullName>
    </submittedName>
</protein>
<accession>A0A9P5X2E1</accession>
<proteinExistence type="predicted"/>
<name>A0A9P5X2E1_9AGAR</name>
<reference evidence="1" key="1">
    <citation type="submission" date="2020-11" db="EMBL/GenBank/DDBJ databases">
        <authorList>
            <consortium name="DOE Joint Genome Institute"/>
            <person name="Ahrendt S."/>
            <person name="Riley R."/>
            <person name="Andreopoulos W."/>
            <person name="Labutti K."/>
            <person name="Pangilinan J."/>
            <person name="Ruiz-Duenas F.J."/>
            <person name="Barrasa J.M."/>
            <person name="Sanchez-Garcia M."/>
            <person name="Camarero S."/>
            <person name="Miyauchi S."/>
            <person name="Serrano A."/>
            <person name="Linde D."/>
            <person name="Babiker R."/>
            <person name="Drula E."/>
            <person name="Ayuso-Fernandez I."/>
            <person name="Pacheco R."/>
            <person name="Padilla G."/>
            <person name="Ferreira P."/>
            <person name="Barriuso J."/>
            <person name="Kellner H."/>
            <person name="Castanera R."/>
            <person name="Alfaro M."/>
            <person name="Ramirez L."/>
            <person name="Pisabarro A.G."/>
            <person name="Kuo A."/>
            <person name="Tritt A."/>
            <person name="Lipzen A."/>
            <person name="He G."/>
            <person name="Yan M."/>
            <person name="Ng V."/>
            <person name="Cullen D."/>
            <person name="Martin F."/>
            <person name="Rosso M.-N."/>
            <person name="Henrissat B."/>
            <person name="Hibbett D."/>
            <person name="Martinez A.T."/>
            <person name="Grigoriev I.V."/>
        </authorList>
    </citation>
    <scope>NUCLEOTIDE SEQUENCE</scope>
    <source>
        <strain evidence="1">MF-IS2</strain>
    </source>
</reference>
<dbReference type="Proteomes" id="UP000807342">
    <property type="component" value="Unassembled WGS sequence"/>
</dbReference>
<dbReference type="AlphaFoldDB" id="A0A9P5X2E1"/>
<organism evidence="1 2">
    <name type="scientific">Macrolepiota fuliginosa MF-IS2</name>
    <dbReference type="NCBI Taxonomy" id="1400762"/>
    <lineage>
        <taxon>Eukaryota</taxon>
        <taxon>Fungi</taxon>
        <taxon>Dikarya</taxon>
        <taxon>Basidiomycota</taxon>
        <taxon>Agaricomycotina</taxon>
        <taxon>Agaricomycetes</taxon>
        <taxon>Agaricomycetidae</taxon>
        <taxon>Agaricales</taxon>
        <taxon>Agaricineae</taxon>
        <taxon>Agaricaceae</taxon>
        <taxon>Macrolepiota</taxon>
    </lineage>
</organism>
<sequence length="229" mass="25817">MPVPLEVKSPFKHGEGYFSLRNYKDSSGMTVITHPQASINQLIVLTSPLGRQFKALDNISHQSQDIEIQPEDIEILSISNALSWRGSDSSLSNLSSLLSSEDEAEVVNASLTPLKVHVSDSSPYNHHHKIKLYNGKPDQFWYYVHSSFEINTPPKAQKTQEIPKNTLFICDVMDKGRCTKRRIWINSSDKKPKWVVAQGADALQTFGGREYGFHMCEDGPCWVLRETPA</sequence>
<gene>
    <name evidence="1" type="ORF">P691DRAFT_764453</name>
</gene>